<keyword evidence="6 19" id="KW-0808">Transferase</keyword>
<evidence type="ECO:0000256" key="10">
    <source>
        <dbReference type="ARBA" id="ARBA00022840"/>
    </source>
</evidence>
<dbReference type="NCBIfam" id="TIGR00229">
    <property type="entry name" value="sensory_box"/>
    <property type="match status" value="1"/>
</dbReference>
<keyword evidence="9 19" id="KW-0418">Kinase</keyword>
<feature type="coiled-coil region" evidence="14">
    <location>
        <begin position="352"/>
        <end position="379"/>
    </location>
</feature>
<dbReference type="PRINTS" id="PR00344">
    <property type="entry name" value="BCTRLSENSOR"/>
</dbReference>
<feature type="transmembrane region" description="Helical" evidence="15">
    <location>
        <begin position="90"/>
        <end position="113"/>
    </location>
</feature>
<feature type="domain" description="Histidine kinase" evidence="16">
    <location>
        <begin position="503"/>
        <end position="717"/>
    </location>
</feature>
<dbReference type="CDD" id="cd00082">
    <property type="entry name" value="HisKA"/>
    <property type="match status" value="1"/>
</dbReference>
<dbReference type="InterPro" id="IPR035965">
    <property type="entry name" value="PAS-like_dom_sf"/>
</dbReference>
<evidence type="ECO:0000256" key="9">
    <source>
        <dbReference type="ARBA" id="ARBA00022777"/>
    </source>
</evidence>
<reference evidence="20" key="1">
    <citation type="journal article" date="2018" name="Science">
        <title>A primordial and reversible TCA cycle in a facultatively chemolithoautotrophic thermophile.</title>
        <authorList>
            <person name="Nunoura T."/>
            <person name="Chikaraishi Y."/>
            <person name="Izaki R."/>
            <person name="Suwa T."/>
            <person name="Sato T."/>
            <person name="Harada T."/>
            <person name="Mori K."/>
            <person name="Kato Y."/>
            <person name="Miyazaki M."/>
            <person name="Shimamura S."/>
            <person name="Yanagawa K."/>
            <person name="Shuto A."/>
            <person name="Ohkouchi N."/>
            <person name="Fujita N."/>
            <person name="Takaki Y."/>
            <person name="Atomi H."/>
            <person name="Takai K."/>
        </authorList>
    </citation>
    <scope>NUCLEOTIDE SEQUENCE [LARGE SCALE GENOMIC DNA]</scope>
    <source>
        <strain evidence="20">DSM 17441 / JCM 13301 / NBRC 103674 / ABI70S6</strain>
    </source>
</reference>
<keyword evidence="10" id="KW-0067">ATP-binding</keyword>
<dbReference type="STRING" id="1298851.TST_0043"/>
<dbReference type="InterPro" id="IPR036097">
    <property type="entry name" value="HisK_dim/P_sf"/>
</dbReference>
<name>A0A0S3QR88_THET7</name>
<feature type="domain" description="HAMP" evidence="18">
    <location>
        <begin position="315"/>
        <end position="367"/>
    </location>
</feature>
<organism evidence="19 20">
    <name type="scientific">Thermosulfidibacter takaii (strain DSM 17441 / JCM 13301 / NBRC 103674 / ABI70S6)</name>
    <dbReference type="NCBI Taxonomy" id="1298851"/>
    <lineage>
        <taxon>Bacteria</taxon>
        <taxon>Pseudomonadati</taxon>
        <taxon>Thermosulfidibacterota</taxon>
        <taxon>Thermosulfidibacteria</taxon>
        <taxon>Thermosulfidibacterales</taxon>
        <taxon>Thermosulfidibacteraceae</taxon>
    </lineage>
</organism>
<evidence type="ECO:0000256" key="5">
    <source>
        <dbReference type="ARBA" id="ARBA00022553"/>
    </source>
</evidence>
<dbReference type="SUPFAM" id="SSF55874">
    <property type="entry name" value="ATPase domain of HSP90 chaperone/DNA topoisomerase II/histidine kinase"/>
    <property type="match status" value="1"/>
</dbReference>
<evidence type="ECO:0000256" key="4">
    <source>
        <dbReference type="ARBA" id="ARBA00022475"/>
    </source>
</evidence>
<dbReference type="Gene3D" id="3.30.450.20">
    <property type="entry name" value="PAS domain"/>
    <property type="match status" value="1"/>
</dbReference>
<evidence type="ECO:0000259" key="16">
    <source>
        <dbReference type="PROSITE" id="PS50109"/>
    </source>
</evidence>
<dbReference type="Gene3D" id="6.10.340.10">
    <property type="match status" value="1"/>
</dbReference>
<dbReference type="Pfam" id="PF02518">
    <property type="entry name" value="HATPase_c"/>
    <property type="match status" value="1"/>
</dbReference>
<dbReference type="InterPro" id="IPR013767">
    <property type="entry name" value="PAS_fold"/>
</dbReference>
<dbReference type="InterPro" id="IPR036890">
    <property type="entry name" value="HATPase_C_sf"/>
</dbReference>
<sequence>MKETEGKKLKNTITAAVIVGLVLSLTLTLQFMLGTNKGLKVLPSGLAILALITINLLLIAIFVLLIGRIIVKLWLQKKQGLPGARFSVKLVTSVLLSTTIPTIILFFISAGFIDKSVEFWFSERREETLKAMVEIAKEFTSLLERDAQLLSSSVIKDLKHEKLIPLKNDKESYWKVKWILQKNQKLFGAKLIEIYDNRGEKYASTSNKPRSLHREVNLSSLIQNSLKEQSGVGFYHKRYYCYIYPYPEAKLVVFSAFKLPKNVSNAILGINRTYQAYSSLKLLKESVKQTYIAILLMISALIIFSSAWYALQIAKTVTVPIEELINATKEVARGNLEVSLETRAKDELGMLIRHFNKMIRELAANRKELEERKAFIETVVENITTGVISIDRNGNVSTINGAAKKILGIQDEVVGKKYWQAFPKERYLPIYQAIKEILGNARAGTHRNEVTVQIKGELKHLLVSASPLKDNENNWIGVVIVIEDITDLVKAQRAQAWEEVARRMAHEIKNPLTPISLSAQRIKRKLKKGSLSSDEIESLTRSADTIVKSTETISNMVSEFSRFAKLPEVKFEPIDIRETIKEAVDMYKGYKNIDFKVIFSENLPEKTLLDREQMKRVFINLFDNAIHAMEEKGKITIKVNYDEKQKRIIVEVADTGCGIPDKDKDKLFQPYFSKRKGGTGLGLAIVNKIVSDHDGTIRVADNQPKGAVFIIEIPHREAA</sequence>
<gene>
    <name evidence="19" type="primary">ntrY</name>
    <name evidence="19" type="ORF">TST_0043</name>
</gene>
<feature type="transmembrane region" description="Helical" evidence="15">
    <location>
        <begin position="12"/>
        <end position="33"/>
    </location>
</feature>
<keyword evidence="11 15" id="KW-1133">Transmembrane helix</keyword>
<dbReference type="Gene3D" id="3.30.565.10">
    <property type="entry name" value="Histidine kinase-like ATPase, C-terminal domain"/>
    <property type="match status" value="1"/>
</dbReference>
<dbReference type="SMART" id="SM00388">
    <property type="entry name" value="HisKA"/>
    <property type="match status" value="1"/>
</dbReference>
<dbReference type="InterPro" id="IPR005467">
    <property type="entry name" value="His_kinase_dom"/>
</dbReference>
<dbReference type="SUPFAM" id="SSF47384">
    <property type="entry name" value="Homodimeric domain of signal transducing histidine kinase"/>
    <property type="match status" value="1"/>
</dbReference>
<dbReference type="InterPro" id="IPR000014">
    <property type="entry name" value="PAS"/>
</dbReference>
<dbReference type="EC" id="2.7.13.3" evidence="3"/>
<evidence type="ECO:0000256" key="14">
    <source>
        <dbReference type="SAM" id="Coils"/>
    </source>
</evidence>
<dbReference type="InterPro" id="IPR045671">
    <property type="entry name" value="NtrY-like_N"/>
</dbReference>
<dbReference type="SUPFAM" id="SSF55785">
    <property type="entry name" value="PYP-like sensor domain (PAS domain)"/>
    <property type="match status" value="1"/>
</dbReference>
<evidence type="ECO:0000256" key="8">
    <source>
        <dbReference type="ARBA" id="ARBA00022741"/>
    </source>
</evidence>
<dbReference type="GO" id="GO:0006355">
    <property type="term" value="P:regulation of DNA-templated transcription"/>
    <property type="evidence" value="ECO:0007669"/>
    <property type="project" value="InterPro"/>
</dbReference>
<comment type="subcellular location">
    <subcellularLocation>
        <location evidence="2">Cell membrane</location>
        <topology evidence="2">Multi-pass membrane protein</topology>
    </subcellularLocation>
</comment>
<dbReference type="InterPro" id="IPR003660">
    <property type="entry name" value="HAMP_dom"/>
</dbReference>
<dbReference type="InterPro" id="IPR017232">
    <property type="entry name" value="NtrY"/>
</dbReference>
<feature type="transmembrane region" description="Helical" evidence="15">
    <location>
        <begin position="45"/>
        <end position="70"/>
    </location>
</feature>
<dbReference type="CDD" id="cd06225">
    <property type="entry name" value="HAMP"/>
    <property type="match status" value="1"/>
</dbReference>
<keyword evidence="8" id="KW-0547">Nucleotide-binding</keyword>
<dbReference type="GO" id="GO:0005524">
    <property type="term" value="F:ATP binding"/>
    <property type="evidence" value="ECO:0007669"/>
    <property type="project" value="UniProtKB-KW"/>
</dbReference>
<evidence type="ECO:0000256" key="11">
    <source>
        <dbReference type="ARBA" id="ARBA00022989"/>
    </source>
</evidence>
<dbReference type="Pfam" id="PF00989">
    <property type="entry name" value="PAS"/>
    <property type="match status" value="1"/>
</dbReference>
<dbReference type="PIRSF" id="PIRSF037532">
    <property type="entry name" value="STHK_NtrY"/>
    <property type="match status" value="1"/>
</dbReference>
<dbReference type="EMBL" id="AP013035">
    <property type="protein sequence ID" value="BAT70853.1"/>
    <property type="molecule type" value="Genomic_DNA"/>
</dbReference>
<dbReference type="PROSITE" id="PS50109">
    <property type="entry name" value="HIS_KIN"/>
    <property type="match status" value="1"/>
</dbReference>
<evidence type="ECO:0000259" key="18">
    <source>
        <dbReference type="PROSITE" id="PS50885"/>
    </source>
</evidence>
<feature type="domain" description="PAS" evidence="17">
    <location>
        <begin position="372"/>
        <end position="412"/>
    </location>
</feature>
<dbReference type="OrthoDB" id="9815750at2"/>
<keyword evidence="20" id="KW-1185">Reference proteome</keyword>
<keyword evidence="13 15" id="KW-0472">Membrane</keyword>
<dbReference type="InterPro" id="IPR004358">
    <property type="entry name" value="Sig_transdc_His_kin-like_C"/>
</dbReference>
<keyword evidence="4" id="KW-1003">Cell membrane</keyword>
<dbReference type="Pfam" id="PF00512">
    <property type="entry name" value="HisKA"/>
    <property type="match status" value="1"/>
</dbReference>
<dbReference type="Gene3D" id="1.10.287.130">
    <property type="match status" value="1"/>
</dbReference>
<evidence type="ECO:0000256" key="15">
    <source>
        <dbReference type="SAM" id="Phobius"/>
    </source>
</evidence>
<dbReference type="SMART" id="SM00304">
    <property type="entry name" value="HAMP"/>
    <property type="match status" value="1"/>
</dbReference>
<dbReference type="InterPro" id="IPR003594">
    <property type="entry name" value="HATPase_dom"/>
</dbReference>
<dbReference type="SUPFAM" id="SSF158472">
    <property type="entry name" value="HAMP domain-like"/>
    <property type="match status" value="1"/>
</dbReference>
<dbReference type="AlphaFoldDB" id="A0A0S3QR88"/>
<dbReference type="KEGG" id="ttk:TST_0043"/>
<proteinExistence type="predicted"/>
<keyword evidence="12" id="KW-0902">Two-component regulatory system</keyword>
<dbReference type="Pfam" id="PF19312">
    <property type="entry name" value="NtrY_N"/>
    <property type="match status" value="1"/>
</dbReference>
<evidence type="ECO:0000256" key="2">
    <source>
        <dbReference type="ARBA" id="ARBA00004651"/>
    </source>
</evidence>
<accession>A0A0S3QR88</accession>
<dbReference type="PROSITE" id="PS50112">
    <property type="entry name" value="PAS"/>
    <property type="match status" value="1"/>
</dbReference>
<dbReference type="PROSITE" id="PS50885">
    <property type="entry name" value="HAMP"/>
    <property type="match status" value="1"/>
</dbReference>
<dbReference type="CDD" id="cd00130">
    <property type="entry name" value="PAS"/>
    <property type="match status" value="1"/>
</dbReference>
<evidence type="ECO:0000256" key="13">
    <source>
        <dbReference type="ARBA" id="ARBA00023136"/>
    </source>
</evidence>
<dbReference type="InterPro" id="IPR003661">
    <property type="entry name" value="HisK_dim/P_dom"/>
</dbReference>
<dbReference type="Proteomes" id="UP000063234">
    <property type="component" value="Chromosome"/>
</dbReference>
<dbReference type="Pfam" id="PF00672">
    <property type="entry name" value="HAMP"/>
    <property type="match status" value="1"/>
</dbReference>
<dbReference type="SMART" id="SM00387">
    <property type="entry name" value="HATPase_c"/>
    <property type="match status" value="1"/>
</dbReference>
<dbReference type="SMART" id="SM00091">
    <property type="entry name" value="PAS"/>
    <property type="match status" value="1"/>
</dbReference>
<protein>
    <recommendedName>
        <fullName evidence="3">histidine kinase</fullName>
        <ecNumber evidence="3">2.7.13.3</ecNumber>
    </recommendedName>
</protein>
<evidence type="ECO:0000256" key="3">
    <source>
        <dbReference type="ARBA" id="ARBA00012438"/>
    </source>
</evidence>
<dbReference type="GO" id="GO:0000155">
    <property type="term" value="F:phosphorelay sensor kinase activity"/>
    <property type="evidence" value="ECO:0007669"/>
    <property type="project" value="InterPro"/>
</dbReference>
<evidence type="ECO:0000256" key="12">
    <source>
        <dbReference type="ARBA" id="ARBA00023012"/>
    </source>
</evidence>
<evidence type="ECO:0000256" key="7">
    <source>
        <dbReference type="ARBA" id="ARBA00022692"/>
    </source>
</evidence>
<dbReference type="PANTHER" id="PTHR43065">
    <property type="entry name" value="SENSOR HISTIDINE KINASE"/>
    <property type="match status" value="1"/>
</dbReference>
<evidence type="ECO:0000256" key="1">
    <source>
        <dbReference type="ARBA" id="ARBA00000085"/>
    </source>
</evidence>
<evidence type="ECO:0000256" key="6">
    <source>
        <dbReference type="ARBA" id="ARBA00022679"/>
    </source>
</evidence>
<evidence type="ECO:0000313" key="20">
    <source>
        <dbReference type="Proteomes" id="UP000063234"/>
    </source>
</evidence>
<dbReference type="PATRIC" id="fig|1298851.3.peg.45"/>
<evidence type="ECO:0000259" key="17">
    <source>
        <dbReference type="PROSITE" id="PS50112"/>
    </source>
</evidence>
<dbReference type="PANTHER" id="PTHR43065:SF42">
    <property type="entry name" value="TWO-COMPONENT SENSOR PPRA"/>
    <property type="match status" value="1"/>
</dbReference>
<dbReference type="GO" id="GO:0005886">
    <property type="term" value="C:plasma membrane"/>
    <property type="evidence" value="ECO:0007669"/>
    <property type="project" value="UniProtKB-SubCell"/>
</dbReference>
<keyword evidence="14" id="KW-0175">Coiled coil</keyword>
<dbReference type="RefSeq" id="WP_068548541.1">
    <property type="nucleotide sequence ID" value="NZ_AP013035.1"/>
</dbReference>
<comment type="catalytic activity">
    <reaction evidence="1">
        <text>ATP + protein L-histidine = ADP + protein N-phospho-L-histidine.</text>
        <dbReference type="EC" id="2.7.13.3"/>
    </reaction>
</comment>
<evidence type="ECO:0000313" key="19">
    <source>
        <dbReference type="EMBL" id="BAT70853.1"/>
    </source>
</evidence>
<keyword evidence="7 15" id="KW-0812">Transmembrane</keyword>
<keyword evidence="5" id="KW-0597">Phosphoprotein</keyword>